<keyword evidence="3" id="KW-1185">Reference proteome</keyword>
<dbReference type="Proteomes" id="UP000265703">
    <property type="component" value="Unassembled WGS sequence"/>
</dbReference>
<name>A0A397SQE8_9GLOM</name>
<keyword evidence="1" id="KW-0812">Transmembrane</keyword>
<organism evidence="2 3">
    <name type="scientific">Glomus cerebriforme</name>
    <dbReference type="NCBI Taxonomy" id="658196"/>
    <lineage>
        <taxon>Eukaryota</taxon>
        <taxon>Fungi</taxon>
        <taxon>Fungi incertae sedis</taxon>
        <taxon>Mucoromycota</taxon>
        <taxon>Glomeromycotina</taxon>
        <taxon>Glomeromycetes</taxon>
        <taxon>Glomerales</taxon>
        <taxon>Glomeraceae</taxon>
        <taxon>Glomus</taxon>
    </lineage>
</organism>
<protein>
    <submittedName>
        <fullName evidence="2">Uncharacterized protein</fullName>
    </submittedName>
</protein>
<keyword evidence="1" id="KW-0472">Membrane</keyword>
<comment type="caution">
    <text evidence="2">The sequence shown here is derived from an EMBL/GenBank/DDBJ whole genome shotgun (WGS) entry which is preliminary data.</text>
</comment>
<proteinExistence type="predicted"/>
<gene>
    <name evidence="2" type="ORF">C1645_856618</name>
</gene>
<dbReference type="EMBL" id="QKYT01000379">
    <property type="protein sequence ID" value="RIA86157.1"/>
    <property type="molecule type" value="Genomic_DNA"/>
</dbReference>
<dbReference type="AlphaFoldDB" id="A0A397SQE8"/>
<evidence type="ECO:0000313" key="3">
    <source>
        <dbReference type="Proteomes" id="UP000265703"/>
    </source>
</evidence>
<dbReference type="STRING" id="658196.A0A397SQE8"/>
<dbReference type="OrthoDB" id="2323213at2759"/>
<keyword evidence="1" id="KW-1133">Transmembrane helix</keyword>
<evidence type="ECO:0000313" key="2">
    <source>
        <dbReference type="EMBL" id="RIA86157.1"/>
    </source>
</evidence>
<sequence>MYYLQLGRENLLAPHISEEHGFIFSNYESETIITWNYFSKPDDKGNIYQINHGKFYLQNPFSQYWLLYGIDGKFGFITMNTTDTKLKSDKSIDPSEFTVKVYVSFIRPIMNGVNSPFLIYQSAIPHISVDVNCCAAYTATGNFCILIINRVNPKMKQEPYMIKLSFQSSGSVSVMEKFELNELKVDVDINDIYDHQLYNSFDGRYLIVLVLNTEDKYHKIIKGILLDRDKKYLGTWGLPEDLRISDNYNIAGFRDGTFLLVTKENEMSWRILSTTSFNALNDYENPNINSTYPLIDSKIPLSITNINITYNLPVTISTNNISIYQYSNDNNPPILRQSVPGNSQYLSSSPDNKIININVLESTFNQPNSYYYVVVNDNSVKDWMTNQPLLGVESKHWKFNTADNQDIFAEQAIGKFSLTAEGTKIFEDLSSNNKSEFLSRLKIDLAKSIPVDVDRLDNIKCCEYENDKILLSLPIKSTANLNNRNVDHIMNDLNILIQNKEFTPISWFGTTNLIDASFGFQRTRNFLDDLKFHLIGIAIGVLILCLLYFCAKKRNPMWKKGPTIIYSKEIKQNKYFYEWFKNNTNITVLFTIFAGADPEILSTLSSQVAGITTFNAPISNKSQSYIFWANILGFFIEDIPQFIIQSDFSFFFNPLVFCSECNYPCLFIFIFSSLTQFFGVCLECNYPSC</sequence>
<feature type="transmembrane region" description="Helical" evidence="1">
    <location>
        <begin position="532"/>
        <end position="551"/>
    </location>
</feature>
<evidence type="ECO:0000256" key="1">
    <source>
        <dbReference type="SAM" id="Phobius"/>
    </source>
</evidence>
<reference evidence="2 3" key="1">
    <citation type="submission" date="2018-06" db="EMBL/GenBank/DDBJ databases">
        <title>Comparative genomics reveals the genomic features of Rhizophagus irregularis, R. cerebriforme, R. diaphanum and Gigaspora rosea, and their symbiotic lifestyle signature.</title>
        <authorList>
            <person name="Morin E."/>
            <person name="San Clemente H."/>
            <person name="Chen E.C.H."/>
            <person name="De La Providencia I."/>
            <person name="Hainaut M."/>
            <person name="Kuo A."/>
            <person name="Kohler A."/>
            <person name="Murat C."/>
            <person name="Tang N."/>
            <person name="Roy S."/>
            <person name="Loubradou J."/>
            <person name="Henrissat B."/>
            <person name="Grigoriev I.V."/>
            <person name="Corradi N."/>
            <person name="Roux C."/>
            <person name="Martin F.M."/>
        </authorList>
    </citation>
    <scope>NUCLEOTIDE SEQUENCE [LARGE SCALE GENOMIC DNA]</scope>
    <source>
        <strain evidence="2 3">DAOM 227022</strain>
    </source>
</reference>
<accession>A0A397SQE8</accession>